<evidence type="ECO:0008006" key="5">
    <source>
        <dbReference type="Google" id="ProtNLM"/>
    </source>
</evidence>
<proteinExistence type="predicted"/>
<sequence length="472" mass="50716">MTRITPLIICGGNGTRLWPISRRHSPKQFQRIGGPESMTFFQAAVQRHRGTTFAEPVIVTGRIHQGTVRKQLQELQVSARIICEPMGRNTGPAVLAAAEVMYAEDPDTIFVVVPADHVIEGDLATPMAACLPAAKAGQIVTFGIEPRFPETGFGYIVDAGPLDGFDAVRAVDRFVEKPPVEDASALIEAGNAYWASGISMFSARTILDEYRKFDPETAALVAQSVVDAVNDEGALHLASGSFGRTMAEPTESAVFERTDKIAMAPLNVSWDDVGSWKAMYGISKPDSAGNVLQGDVIARDAQNTMVRADSRLVSVVGLSDVIVIDTPDALLVARMDQTQDVKAIVDELKKTARPETERHAEAKPAMVPMVDQKTVSALAQSDNYQVGAAEIAVGRALTIEPGDARQALVVRGRLQAIGSNWQKTVGEGGRIYTDPNGPITITNLSDEPAELLFVTLASTDFQPKSMGRALYG</sequence>
<dbReference type="AlphaFoldDB" id="A0A1P8N1V0"/>
<feature type="domain" description="Nucleotidyl transferase" evidence="1">
    <location>
        <begin position="6"/>
        <end position="284"/>
    </location>
</feature>
<evidence type="ECO:0000313" key="3">
    <source>
        <dbReference type="EMBL" id="APX14283.1"/>
    </source>
</evidence>
<keyword evidence="3" id="KW-0614">Plasmid</keyword>
<dbReference type="InterPro" id="IPR049577">
    <property type="entry name" value="GMPP_N"/>
</dbReference>
<keyword evidence="4" id="KW-1185">Reference proteome</keyword>
<dbReference type="KEGG" id="tom:BWR18_20760"/>
<evidence type="ECO:0000313" key="4">
    <source>
        <dbReference type="Proteomes" id="UP000186336"/>
    </source>
</evidence>
<dbReference type="InterPro" id="IPR054566">
    <property type="entry name" value="ManC/GMP-like_b-helix"/>
</dbReference>
<dbReference type="Pfam" id="PF22640">
    <property type="entry name" value="ManC_GMP_beta-helix"/>
    <property type="match status" value="1"/>
</dbReference>
<dbReference type="Gene3D" id="3.90.550.10">
    <property type="entry name" value="Spore Coat Polysaccharide Biosynthesis Protein SpsA, Chain A"/>
    <property type="match status" value="1"/>
</dbReference>
<evidence type="ECO:0000259" key="1">
    <source>
        <dbReference type="Pfam" id="PF00483"/>
    </source>
</evidence>
<dbReference type="OrthoDB" id="9806359at2"/>
<dbReference type="PANTHER" id="PTHR46390">
    <property type="entry name" value="MANNOSE-1-PHOSPHATE GUANYLYLTRANSFERASE"/>
    <property type="match status" value="1"/>
</dbReference>
<dbReference type="InterPro" id="IPR029044">
    <property type="entry name" value="Nucleotide-diphossugar_trans"/>
</dbReference>
<reference evidence="3 4" key="1">
    <citation type="submission" date="2017-01" db="EMBL/GenBank/DDBJ databases">
        <title>Complete genome of Tateyamaria omphalii DOK1-4 isolated from seawater in Dokdo.</title>
        <authorList>
            <person name="Kim J.H."/>
            <person name="Chi W.-J."/>
        </authorList>
    </citation>
    <scope>NUCLEOTIDE SEQUENCE [LARGE SCALE GENOMIC DNA]</scope>
    <source>
        <strain evidence="3 4">DOK1-4</strain>
        <plasmid evidence="3 4">pDOK1-4-5</plasmid>
    </source>
</reference>
<dbReference type="GO" id="GO:0004475">
    <property type="term" value="F:mannose-1-phosphate guanylyltransferase (GTP) activity"/>
    <property type="evidence" value="ECO:0007669"/>
    <property type="project" value="InterPro"/>
</dbReference>
<protein>
    <recommendedName>
        <fullName evidence="5">Mannose-1-phosphate guanylyltransferase</fullName>
    </recommendedName>
</protein>
<organism evidence="3 4">
    <name type="scientific">Tateyamaria omphalii</name>
    <dbReference type="NCBI Taxonomy" id="299262"/>
    <lineage>
        <taxon>Bacteria</taxon>
        <taxon>Pseudomonadati</taxon>
        <taxon>Pseudomonadota</taxon>
        <taxon>Alphaproteobacteria</taxon>
        <taxon>Rhodobacterales</taxon>
        <taxon>Roseobacteraceae</taxon>
        <taxon>Tateyamaria</taxon>
    </lineage>
</organism>
<dbReference type="Proteomes" id="UP000186336">
    <property type="component" value="Plasmid pDOK1-4-5"/>
</dbReference>
<dbReference type="InterPro" id="IPR051161">
    <property type="entry name" value="Mannose-6P_isomerase_type2"/>
</dbReference>
<dbReference type="PANTHER" id="PTHR46390:SF1">
    <property type="entry name" value="MANNOSE-1-PHOSPHATE GUANYLYLTRANSFERASE"/>
    <property type="match status" value="1"/>
</dbReference>
<gene>
    <name evidence="3" type="ORF">BWR18_20760</name>
</gene>
<dbReference type="RefSeq" id="WP_076630797.1">
    <property type="nucleotide sequence ID" value="NZ_CP019317.1"/>
</dbReference>
<dbReference type="EMBL" id="CP019317">
    <property type="protein sequence ID" value="APX14283.1"/>
    <property type="molecule type" value="Genomic_DNA"/>
</dbReference>
<dbReference type="CDD" id="cd02509">
    <property type="entry name" value="GDP-M1P_Guanylyltransferase"/>
    <property type="match status" value="1"/>
</dbReference>
<name>A0A1P8N1V0_9RHOB</name>
<dbReference type="InterPro" id="IPR011051">
    <property type="entry name" value="RmlC_Cupin_sf"/>
</dbReference>
<dbReference type="GO" id="GO:0009298">
    <property type="term" value="P:GDP-mannose biosynthetic process"/>
    <property type="evidence" value="ECO:0007669"/>
    <property type="project" value="TreeGrafter"/>
</dbReference>
<dbReference type="SUPFAM" id="SSF51182">
    <property type="entry name" value="RmlC-like cupins"/>
    <property type="match status" value="1"/>
</dbReference>
<feature type="domain" description="MannoseP isomerase/GMP-like beta-helix" evidence="2">
    <location>
        <begin position="294"/>
        <end position="348"/>
    </location>
</feature>
<geneLocation type="plasmid" evidence="3 4">
    <name>pDOK1-4-5</name>
</geneLocation>
<dbReference type="InterPro" id="IPR005835">
    <property type="entry name" value="NTP_transferase_dom"/>
</dbReference>
<dbReference type="SUPFAM" id="SSF53448">
    <property type="entry name" value="Nucleotide-diphospho-sugar transferases"/>
    <property type="match status" value="1"/>
</dbReference>
<evidence type="ECO:0000259" key="2">
    <source>
        <dbReference type="Pfam" id="PF22640"/>
    </source>
</evidence>
<accession>A0A1P8N1V0</accession>
<dbReference type="Pfam" id="PF00483">
    <property type="entry name" value="NTP_transferase"/>
    <property type="match status" value="1"/>
</dbReference>